<reference evidence="3 4" key="1">
    <citation type="submission" date="2016-07" db="EMBL/GenBank/DDBJ databases">
        <title>Multiple horizontal gene transfer events from other fungi enriched the ability of initially mycotrophic Trichoderma (Ascomycota) to feed on dead plant biomass.</title>
        <authorList>
            <consortium name="DOE Joint Genome Institute"/>
            <person name="Aerts A."/>
            <person name="Atanasova L."/>
            <person name="Chenthamara K."/>
            <person name="Zhang J."/>
            <person name="Grujic M."/>
            <person name="Henrissat B."/>
            <person name="Kuo A."/>
            <person name="Salamov A."/>
            <person name="Lipzen A."/>
            <person name="Labutti K."/>
            <person name="Barry K."/>
            <person name="Miao Y."/>
            <person name="Rahimi M.J."/>
            <person name="Shen Q."/>
            <person name="Grigoriev I.V."/>
            <person name="Kubicek C.P."/>
            <person name="Druzhinina I.S."/>
        </authorList>
    </citation>
    <scope>NUCLEOTIDE SEQUENCE [LARGE SCALE GENOMIC DNA]</scope>
    <source>
        <strain evidence="3 4">CBS 226.95</strain>
    </source>
</reference>
<gene>
    <name evidence="3" type="ORF">M431DRAFT_8565</name>
</gene>
<evidence type="ECO:0000313" key="4">
    <source>
        <dbReference type="Proteomes" id="UP000241690"/>
    </source>
</evidence>
<evidence type="ECO:0000259" key="2">
    <source>
        <dbReference type="SMART" id="SM00128"/>
    </source>
</evidence>
<dbReference type="STRING" id="983964.A0A2T4A2S2"/>
<feature type="compositionally biased region" description="Acidic residues" evidence="1">
    <location>
        <begin position="359"/>
        <end position="368"/>
    </location>
</feature>
<dbReference type="EMBL" id="KZ679686">
    <property type="protein sequence ID" value="PTB51356.1"/>
    <property type="molecule type" value="Genomic_DNA"/>
</dbReference>
<dbReference type="InterPro" id="IPR000300">
    <property type="entry name" value="IPPc"/>
</dbReference>
<evidence type="ECO:0000256" key="1">
    <source>
        <dbReference type="SAM" id="MobiDB-lite"/>
    </source>
</evidence>
<dbReference type="InterPro" id="IPR036691">
    <property type="entry name" value="Endo/exonu/phosph_ase_sf"/>
</dbReference>
<organism evidence="3 4">
    <name type="scientific">Trichoderma harzianum CBS 226.95</name>
    <dbReference type="NCBI Taxonomy" id="983964"/>
    <lineage>
        <taxon>Eukaryota</taxon>
        <taxon>Fungi</taxon>
        <taxon>Dikarya</taxon>
        <taxon>Ascomycota</taxon>
        <taxon>Pezizomycotina</taxon>
        <taxon>Sordariomycetes</taxon>
        <taxon>Hypocreomycetidae</taxon>
        <taxon>Hypocreales</taxon>
        <taxon>Hypocreaceae</taxon>
        <taxon>Trichoderma</taxon>
    </lineage>
</organism>
<dbReference type="PANTHER" id="PTHR11200">
    <property type="entry name" value="INOSITOL 5-PHOSPHATASE"/>
    <property type="match status" value="1"/>
</dbReference>
<dbReference type="Proteomes" id="UP000241690">
    <property type="component" value="Unassembled WGS sequence"/>
</dbReference>
<dbReference type="RefSeq" id="XP_024771033.1">
    <property type="nucleotide sequence ID" value="XM_024923580.1"/>
</dbReference>
<evidence type="ECO:0000313" key="3">
    <source>
        <dbReference type="EMBL" id="PTB51356.1"/>
    </source>
</evidence>
<accession>A0A2T4A2S2</accession>
<dbReference type="Pfam" id="PF21310">
    <property type="entry name" value="OCRL-like_ASH"/>
    <property type="match status" value="1"/>
</dbReference>
<keyword evidence="4" id="KW-1185">Reference proteome</keyword>
<feature type="region of interest" description="Disordered" evidence="1">
    <location>
        <begin position="329"/>
        <end position="373"/>
    </location>
</feature>
<dbReference type="GeneID" id="36632163"/>
<feature type="domain" description="Inositol polyphosphate-related phosphatase" evidence="2">
    <location>
        <begin position="60"/>
        <end position="464"/>
    </location>
</feature>
<proteinExistence type="predicted"/>
<dbReference type="Gene3D" id="3.60.10.10">
    <property type="entry name" value="Endonuclease/exonuclease/phosphatase"/>
    <property type="match status" value="1"/>
</dbReference>
<dbReference type="Gene3D" id="2.60.40.10">
    <property type="entry name" value="Immunoglobulins"/>
    <property type="match status" value="1"/>
</dbReference>
<dbReference type="AlphaFoldDB" id="A0A2T4A2S2"/>
<dbReference type="Pfam" id="PF22669">
    <property type="entry name" value="Exo_endo_phos2"/>
    <property type="match status" value="2"/>
</dbReference>
<dbReference type="SMART" id="SM00128">
    <property type="entry name" value="IPPc"/>
    <property type="match status" value="1"/>
</dbReference>
<dbReference type="InterPro" id="IPR013783">
    <property type="entry name" value="Ig-like_fold"/>
</dbReference>
<dbReference type="InterPro" id="IPR046985">
    <property type="entry name" value="IP5"/>
</dbReference>
<sequence length="989" mass="110007">MVRRRIQRSSSSSSLSYYTMAESIREPTSQSIASDPVEVGVPQSLARAVLSRRSEYLRPSQIRVKVGTWNVAACTGTDKDLASWFTEDNEVGNGLSALDISDAPPTSESRRLGNNVGFDLYVLGLQEVVDLNQTREYMNRIYVDNGPMEKWTAALEAAIPQGYQLVVSEQMTGLLLLIYASPTIAPSISNVSTQQVGTGLLGYFGNKGAVATRLVLGETTKLLFVNCHLASGADSASLNRRCWDVGQIVSKTQFDPIVISGVSDDDGDRIGDEDFAFWFGDMNFRLDGLPGDDIRRLLTLHARGEYDLSNDKPPPIEGGDGIIVMRSSESDDETTTMSSMHSRDHSFDQSFDSESSLPDPDDFPEDPSQDPASLQATIDSLLPHDQLRRVIKQHKLFHDGWREGPISFLPTFKYDVGTFGLFDTSEKQRAPSWCDRVLYRTRKDKEAYEKIVEELKEAKMKDDEMRTRGIEEDDDVLFSYDPDTDGEEQPLKAASSEAYDEYEEYDINDTGAEADDGDQDQISLDLYTSHQRITSSDHKPVISTFTLRYDAVDPEKKARIHSEIAFELDRAENEGRPGVTLIVEGGHGHTDGVVDFGYVGFFETHSCSITIANTSSAAASFEFLHETQTSEDDMGSSQWLKTSFHRPDEDGSKSKLGESVTLEPGETILAIIEARVCEIPHVRALNDASCKLDGVLVLRVEGGKDHFVPVHGTWLPSCFGRSIDELIRVPEYGIRKFVKEKGIQGTITYDWDVHCSAPRELFKLTEAIQTAAERCIADEAMLDDLTVPRDPGWPLDASTWTVEAAKLDELEAALISALDTNSPLGDALPVELLSTQKLEVYSSILLLFLESLMDGLIPPHLWAKLSIELPNLTTLPVASWTDVKNHILDLLSMSPSHNIAFVFLTATLSRVVGELNPATQPSPALGALTRRLSFRPGETEAARKRRVRERRYAEIVSPLLFRTSDDKDKTKKDRERVVLEMFLKKDDRS</sequence>
<dbReference type="GO" id="GO:0004439">
    <property type="term" value="F:phosphatidylinositol-4,5-bisphosphate 5-phosphatase activity"/>
    <property type="evidence" value="ECO:0007669"/>
    <property type="project" value="TreeGrafter"/>
</dbReference>
<dbReference type="GO" id="GO:0046856">
    <property type="term" value="P:phosphatidylinositol dephosphorylation"/>
    <property type="evidence" value="ECO:0007669"/>
    <property type="project" value="InterPro"/>
</dbReference>
<dbReference type="PANTHER" id="PTHR11200:SF300">
    <property type="entry name" value="TYPE II INOSITOL 1,4,5-TRISPHOSPHATE 5-PHOSPHATASE"/>
    <property type="match status" value="1"/>
</dbReference>
<name>A0A2T4A2S2_TRIHA</name>
<dbReference type="SUPFAM" id="SSF56219">
    <property type="entry name" value="DNase I-like"/>
    <property type="match status" value="1"/>
</dbReference>
<dbReference type="InterPro" id="IPR048869">
    <property type="entry name" value="OCRL-1_2_ASH"/>
</dbReference>
<protein>
    <recommendedName>
        <fullName evidence="2">Inositol polyphosphate-related phosphatase domain-containing protein</fullName>
    </recommendedName>
</protein>